<evidence type="ECO:0000313" key="4">
    <source>
        <dbReference type="Proteomes" id="UP000237481"/>
    </source>
</evidence>
<dbReference type="EMBL" id="PKSG01000580">
    <property type="protein sequence ID" value="POR34027.1"/>
    <property type="molecule type" value="Genomic_DNA"/>
</dbReference>
<sequence length="87" mass="9880">MSTMDDQYQGMFCPPPHSFFADDDSRWQAVRARDVVADGFFVYAVRTTKVYCRPICKARLARRANVRFYATGGEAAAAGFRACKRCR</sequence>
<keyword evidence="1" id="KW-0010">Activator</keyword>
<accession>A0A2S4KV37</accession>
<feature type="domain" description="Ada DNA repair metal-binding" evidence="2">
    <location>
        <begin position="25"/>
        <end position="87"/>
    </location>
</feature>
<dbReference type="Proteomes" id="UP000237481">
    <property type="component" value="Unassembled WGS sequence"/>
</dbReference>
<dbReference type="Pfam" id="PF02805">
    <property type="entry name" value="Ada_Zn_binding"/>
    <property type="match status" value="1"/>
</dbReference>
<keyword evidence="4" id="KW-1185">Reference proteome</keyword>
<dbReference type="GO" id="GO:0008270">
    <property type="term" value="F:zinc ion binding"/>
    <property type="evidence" value="ECO:0007669"/>
    <property type="project" value="InterPro"/>
</dbReference>
<dbReference type="InterPro" id="IPR004026">
    <property type="entry name" value="Ada_DNA_repair_Zn-bd"/>
</dbReference>
<evidence type="ECO:0000259" key="2">
    <source>
        <dbReference type="Pfam" id="PF02805"/>
    </source>
</evidence>
<comment type="caution">
    <text evidence="3">The sequence shown here is derived from an EMBL/GenBank/DDBJ whole genome shotgun (WGS) entry which is preliminary data.</text>
</comment>
<dbReference type="STRING" id="94208.A0A2S4KV37"/>
<dbReference type="GO" id="GO:0003677">
    <property type="term" value="F:DNA binding"/>
    <property type="evidence" value="ECO:0007669"/>
    <property type="project" value="InterPro"/>
</dbReference>
<organism evidence="3 4">
    <name type="scientific">Tolypocladium paradoxum</name>
    <dbReference type="NCBI Taxonomy" id="94208"/>
    <lineage>
        <taxon>Eukaryota</taxon>
        <taxon>Fungi</taxon>
        <taxon>Dikarya</taxon>
        <taxon>Ascomycota</taxon>
        <taxon>Pezizomycotina</taxon>
        <taxon>Sordariomycetes</taxon>
        <taxon>Hypocreomycetidae</taxon>
        <taxon>Hypocreales</taxon>
        <taxon>Ophiocordycipitaceae</taxon>
        <taxon>Tolypocladium</taxon>
    </lineage>
</organism>
<feature type="non-terminal residue" evidence="3">
    <location>
        <position position="87"/>
    </location>
</feature>
<dbReference type="AlphaFoldDB" id="A0A2S4KV37"/>
<proteinExistence type="predicted"/>
<name>A0A2S4KV37_9HYPO</name>
<protein>
    <submittedName>
        <fullName evidence="3">Bifunctional transcriptional activator/DNA repair enzyme Ada</fullName>
    </submittedName>
</protein>
<dbReference type="InterPro" id="IPR035451">
    <property type="entry name" value="Ada-like_dom_sf"/>
</dbReference>
<dbReference type="OrthoDB" id="2447880at2759"/>
<gene>
    <name evidence="3" type="ORF">TPAR_05775</name>
</gene>
<dbReference type="Gene3D" id="3.40.10.10">
    <property type="entry name" value="DNA Methylphosphotriester Repair Domain"/>
    <property type="match status" value="1"/>
</dbReference>
<dbReference type="GO" id="GO:0006355">
    <property type="term" value="P:regulation of DNA-templated transcription"/>
    <property type="evidence" value="ECO:0007669"/>
    <property type="project" value="InterPro"/>
</dbReference>
<dbReference type="GO" id="GO:0006281">
    <property type="term" value="P:DNA repair"/>
    <property type="evidence" value="ECO:0007669"/>
    <property type="project" value="InterPro"/>
</dbReference>
<evidence type="ECO:0000313" key="3">
    <source>
        <dbReference type="EMBL" id="POR34027.1"/>
    </source>
</evidence>
<reference evidence="3 4" key="1">
    <citation type="submission" date="2018-01" db="EMBL/GenBank/DDBJ databases">
        <title>Harnessing the power of phylogenomics to disentangle the directionality and signatures of interkingdom host jumping in the parasitic fungal genus Tolypocladium.</title>
        <authorList>
            <person name="Quandt C.A."/>
            <person name="Patterson W."/>
            <person name="Spatafora J.W."/>
        </authorList>
    </citation>
    <scope>NUCLEOTIDE SEQUENCE [LARGE SCALE GENOMIC DNA]</scope>
    <source>
        <strain evidence="3 4">NRBC 100945</strain>
    </source>
</reference>
<evidence type="ECO:0000256" key="1">
    <source>
        <dbReference type="ARBA" id="ARBA00023159"/>
    </source>
</evidence>
<dbReference type="GO" id="GO:0008168">
    <property type="term" value="F:methyltransferase activity"/>
    <property type="evidence" value="ECO:0007669"/>
    <property type="project" value="InterPro"/>
</dbReference>
<dbReference type="SUPFAM" id="SSF57884">
    <property type="entry name" value="Ada DNA repair protein, N-terminal domain (N-Ada 10)"/>
    <property type="match status" value="1"/>
</dbReference>